<feature type="compositionally biased region" description="Polar residues" evidence="1">
    <location>
        <begin position="18"/>
        <end position="38"/>
    </location>
</feature>
<dbReference type="AlphaFoldDB" id="A0AAI8YUS2"/>
<dbReference type="PANTHER" id="PTHR42084">
    <property type="entry name" value="YALI0E26631P"/>
    <property type="match status" value="1"/>
</dbReference>
<feature type="region of interest" description="Disordered" evidence="1">
    <location>
        <begin position="179"/>
        <end position="363"/>
    </location>
</feature>
<sequence>MSEDLFAAFGEEPVNGAATRTTQRHTASSWESGIQRSPLSGEGQPDPHSLRSAGTQSAVEEDDDDFGDFEDANDFETPPEDLSSEPKATPQKTESSEPRQNASSAAAFPPKAPKEAEQHTQSQDSKIGKHPFAGHMDFLFEAGDDEYDAGADDLENLANNPEAAMAYSKRLIAEQQAQFSKLTKSTAAAPSLRAQTAGHSRATSTASTHSSSHARIGSLGKASKLTKIPPKIQGKAVSHAPANPAPARNKLKKKSGYAPAKDPNVLFDADDPSEGDDDDEFGDFEGGPSISVASVSTVTQTKPTLQASMPDIDLLGLDQPTPKSLGQIGRTRSASMRAADQILGPPKLPPSNSPSGREGQLIDDDPWADFETAAPKPTQISITPAPVSIGAEEDDAWDDFKAADPSNMPAAGSSASTRYSVGKQAASPSKQASESLVPLTNIPPPALLLSIFPSIFSAAQDTLFVPMSRLEPSQRHELLSHHATHQFIRSYLDSAIALAHIIAGRKLRWKRDQILSQSMRIGPAAAGGKGGMKLAGVDKSEVAKEDREVLDVVRLWKGQVGKLRGAVTTASSTADGSVRFPSVPEISETMPVRALKSVEGGFVAPHACALCGLKREERVQKVDVDIEDSFDEWWVNGMDTHVTCRNWWEGNKGKLRSR</sequence>
<protein>
    <submittedName>
        <fullName evidence="2">Uncharacterized protein</fullName>
    </submittedName>
</protein>
<feature type="region of interest" description="Disordered" evidence="1">
    <location>
        <begin position="399"/>
        <end position="436"/>
    </location>
</feature>
<gene>
    <name evidence="2" type="ORF">LECACI_7A002413</name>
</gene>
<feature type="compositionally biased region" description="Polar residues" evidence="1">
    <location>
        <begin position="179"/>
        <end position="198"/>
    </location>
</feature>
<evidence type="ECO:0000313" key="2">
    <source>
        <dbReference type="EMBL" id="CAK3898121.1"/>
    </source>
</evidence>
<feature type="region of interest" description="Disordered" evidence="1">
    <location>
        <begin position="1"/>
        <end position="133"/>
    </location>
</feature>
<evidence type="ECO:0000313" key="3">
    <source>
        <dbReference type="Proteomes" id="UP001296104"/>
    </source>
</evidence>
<accession>A0AAI8YUS2</accession>
<feature type="compositionally biased region" description="Polar residues" evidence="1">
    <location>
        <begin position="90"/>
        <end position="101"/>
    </location>
</feature>
<feature type="compositionally biased region" description="Polar residues" evidence="1">
    <location>
        <begin position="291"/>
        <end position="307"/>
    </location>
</feature>
<dbReference type="EMBL" id="CAVMBE010000010">
    <property type="protein sequence ID" value="CAK3898121.1"/>
    <property type="molecule type" value="Genomic_DNA"/>
</dbReference>
<feature type="compositionally biased region" description="Acidic residues" evidence="1">
    <location>
        <begin position="268"/>
        <end position="283"/>
    </location>
</feature>
<organism evidence="2 3">
    <name type="scientific">Lecanosticta acicola</name>
    <dbReference type="NCBI Taxonomy" id="111012"/>
    <lineage>
        <taxon>Eukaryota</taxon>
        <taxon>Fungi</taxon>
        <taxon>Dikarya</taxon>
        <taxon>Ascomycota</taxon>
        <taxon>Pezizomycotina</taxon>
        <taxon>Dothideomycetes</taxon>
        <taxon>Dothideomycetidae</taxon>
        <taxon>Mycosphaerellales</taxon>
        <taxon>Mycosphaerellaceae</taxon>
        <taxon>Lecanosticta</taxon>
    </lineage>
</organism>
<feature type="compositionally biased region" description="Low complexity" evidence="1">
    <location>
        <begin position="199"/>
        <end position="215"/>
    </location>
</feature>
<dbReference type="PANTHER" id="PTHR42084:SF1">
    <property type="entry name" value="SERINE_THREONINE-PROTEIN KINASE PPK6"/>
    <property type="match status" value="1"/>
</dbReference>
<dbReference type="Proteomes" id="UP001296104">
    <property type="component" value="Unassembled WGS sequence"/>
</dbReference>
<proteinExistence type="predicted"/>
<keyword evidence="3" id="KW-1185">Reference proteome</keyword>
<evidence type="ECO:0000256" key="1">
    <source>
        <dbReference type="SAM" id="MobiDB-lite"/>
    </source>
</evidence>
<name>A0AAI8YUS2_9PEZI</name>
<comment type="caution">
    <text evidence="2">The sequence shown here is derived from an EMBL/GenBank/DDBJ whole genome shotgun (WGS) entry which is preliminary data.</text>
</comment>
<feature type="compositionally biased region" description="Acidic residues" evidence="1">
    <location>
        <begin position="59"/>
        <end position="83"/>
    </location>
</feature>
<reference evidence="2" key="1">
    <citation type="submission" date="2023-11" db="EMBL/GenBank/DDBJ databases">
        <authorList>
            <person name="Alioto T."/>
            <person name="Alioto T."/>
            <person name="Gomez Garrido J."/>
        </authorList>
    </citation>
    <scope>NUCLEOTIDE SEQUENCE</scope>
</reference>